<dbReference type="InterPro" id="IPR057326">
    <property type="entry name" value="KR_dom"/>
</dbReference>
<dbReference type="EMBL" id="JAQQWN010000008">
    <property type="protein sequence ID" value="KAK8070581.1"/>
    <property type="molecule type" value="Genomic_DNA"/>
</dbReference>
<comment type="caution">
    <text evidence="4">The sequence shown here is derived from an EMBL/GenBank/DDBJ whole genome shotgun (WGS) entry which is preliminary data.</text>
</comment>
<dbReference type="PRINTS" id="PR00081">
    <property type="entry name" value="GDHRDH"/>
</dbReference>
<accession>A0ABR1VJW1</accession>
<gene>
    <name evidence="4" type="ORF">PG997_010784</name>
</gene>
<feature type="domain" description="Ketoreductase" evidence="3">
    <location>
        <begin position="32"/>
        <end position="206"/>
    </location>
</feature>
<dbReference type="InterPro" id="IPR002347">
    <property type="entry name" value="SDR_fam"/>
</dbReference>
<dbReference type="SUPFAM" id="SSF51735">
    <property type="entry name" value="NAD(P)-binding Rossmann-fold domains"/>
    <property type="match status" value="1"/>
</dbReference>
<dbReference type="RefSeq" id="XP_066664389.1">
    <property type="nucleotide sequence ID" value="XM_066815099.1"/>
</dbReference>
<dbReference type="PANTHER" id="PTHR42901:SF1">
    <property type="entry name" value="ALCOHOL DEHYDROGENASE"/>
    <property type="match status" value="1"/>
</dbReference>
<dbReference type="CDD" id="cd05233">
    <property type="entry name" value="SDR_c"/>
    <property type="match status" value="1"/>
</dbReference>
<dbReference type="SMART" id="SM00822">
    <property type="entry name" value="PKS_KR"/>
    <property type="match status" value="1"/>
</dbReference>
<proteinExistence type="inferred from homology"/>
<protein>
    <submittedName>
        <fullName evidence="4">Short chain dehydrogenase</fullName>
    </submittedName>
</protein>
<evidence type="ECO:0000313" key="5">
    <source>
        <dbReference type="Proteomes" id="UP001433268"/>
    </source>
</evidence>
<dbReference type="Proteomes" id="UP001433268">
    <property type="component" value="Unassembled WGS sequence"/>
</dbReference>
<dbReference type="PANTHER" id="PTHR42901">
    <property type="entry name" value="ALCOHOL DEHYDROGENASE"/>
    <property type="match status" value="1"/>
</dbReference>
<evidence type="ECO:0000256" key="1">
    <source>
        <dbReference type="ARBA" id="ARBA00006484"/>
    </source>
</evidence>
<dbReference type="Gene3D" id="3.40.50.720">
    <property type="entry name" value="NAD(P)-binding Rossmann-like Domain"/>
    <property type="match status" value="1"/>
</dbReference>
<evidence type="ECO:0000313" key="4">
    <source>
        <dbReference type="EMBL" id="KAK8070581.1"/>
    </source>
</evidence>
<keyword evidence="5" id="KW-1185">Reference proteome</keyword>
<keyword evidence="2" id="KW-0560">Oxidoreductase</keyword>
<name>A0ABR1VJW1_9PEZI</name>
<comment type="similarity">
    <text evidence="1">Belongs to the short-chain dehydrogenases/reductases (SDR) family.</text>
</comment>
<sequence>MQPPYPSLTPTWHNDVYPAIDYTNEKVSHKGETVVITGAGGGLGRETALAYAKAGAKTLVLTGRNAQKLIETGTQVANVNNDVQVKTVQAWVSDETAVQQIALTLGNATWNVLVHCAGHINAPAPIAQTEDVMDYWRAYEVNVKSLVVLAKVLFPKAAKDASVVTVPAGAMAFPVAATAGLSGYLVSKLALVKTVEYLAVENPNLNVTAVHPGMVDTPVFRKSGATPDSPMVHMDTRGCPLSSFCLRAFGLFGTWRLKRVTADDILRTTAKLFAGFCLWVSRPEAKFLSGRMVWANWDVDELKGKEEEITSRDILKYAWGGFPFA</sequence>
<evidence type="ECO:0000259" key="3">
    <source>
        <dbReference type="SMART" id="SM00822"/>
    </source>
</evidence>
<organism evidence="4 5">
    <name type="scientific">Apiospora hydei</name>
    <dbReference type="NCBI Taxonomy" id="1337664"/>
    <lineage>
        <taxon>Eukaryota</taxon>
        <taxon>Fungi</taxon>
        <taxon>Dikarya</taxon>
        <taxon>Ascomycota</taxon>
        <taxon>Pezizomycotina</taxon>
        <taxon>Sordariomycetes</taxon>
        <taxon>Xylariomycetidae</taxon>
        <taxon>Amphisphaeriales</taxon>
        <taxon>Apiosporaceae</taxon>
        <taxon>Apiospora</taxon>
    </lineage>
</organism>
<evidence type="ECO:0000256" key="2">
    <source>
        <dbReference type="ARBA" id="ARBA00023002"/>
    </source>
</evidence>
<reference evidence="4 5" key="1">
    <citation type="submission" date="2023-01" db="EMBL/GenBank/DDBJ databases">
        <title>Analysis of 21 Apiospora genomes using comparative genomics revels a genus with tremendous synthesis potential of carbohydrate active enzymes and secondary metabolites.</title>
        <authorList>
            <person name="Sorensen T."/>
        </authorList>
    </citation>
    <scope>NUCLEOTIDE SEQUENCE [LARGE SCALE GENOMIC DNA]</scope>
    <source>
        <strain evidence="4 5">CBS 114990</strain>
    </source>
</reference>
<dbReference type="Pfam" id="PF00106">
    <property type="entry name" value="adh_short"/>
    <property type="match status" value="1"/>
</dbReference>
<dbReference type="GeneID" id="92048159"/>
<dbReference type="InterPro" id="IPR036291">
    <property type="entry name" value="NAD(P)-bd_dom_sf"/>
</dbReference>